<reference evidence="6" key="1">
    <citation type="journal article" date="2019" name="Int. J. Syst. Evol. Microbiol.">
        <title>The Global Catalogue of Microorganisms (GCM) 10K type strain sequencing project: providing services to taxonomists for standard genome sequencing and annotation.</title>
        <authorList>
            <consortium name="The Broad Institute Genomics Platform"/>
            <consortium name="The Broad Institute Genome Sequencing Center for Infectious Disease"/>
            <person name="Wu L."/>
            <person name="Ma J."/>
        </authorList>
    </citation>
    <scope>NUCLEOTIDE SEQUENCE [LARGE SCALE GENOMIC DNA]</scope>
    <source>
        <strain evidence="6">JCM 17906</strain>
    </source>
</reference>
<accession>A0ABP8RP53</accession>
<dbReference type="Proteomes" id="UP001501598">
    <property type="component" value="Unassembled WGS sequence"/>
</dbReference>
<gene>
    <name evidence="5" type="ORF">GCM10023175_21660</name>
</gene>
<dbReference type="InterPro" id="IPR051010">
    <property type="entry name" value="BCAA_transport"/>
</dbReference>
<keyword evidence="6" id="KW-1185">Reference proteome</keyword>
<evidence type="ECO:0000313" key="6">
    <source>
        <dbReference type="Proteomes" id="UP001501598"/>
    </source>
</evidence>
<feature type="chain" id="PRO_5045552362" description="Leucine-binding protein domain-containing protein" evidence="3">
    <location>
        <begin position="19"/>
        <end position="388"/>
    </location>
</feature>
<evidence type="ECO:0000259" key="4">
    <source>
        <dbReference type="Pfam" id="PF13458"/>
    </source>
</evidence>
<comment type="caution">
    <text evidence="5">The sequence shown here is derived from an EMBL/GenBank/DDBJ whole genome shotgun (WGS) entry which is preliminary data.</text>
</comment>
<dbReference type="InterPro" id="IPR028081">
    <property type="entry name" value="Leu-bd"/>
</dbReference>
<comment type="similarity">
    <text evidence="1">Belongs to the leucine-binding protein family.</text>
</comment>
<sequence>MKKTLGALALGAALTLSACGGSGGDESGGGDTLKLALVASLESPTTSLPMIEPSVKSAVAAINADGGVNGKKIELSVCNDKANAEDLRRCVQDAIRDGALGVVGLLTPHGATAWPLLESAGLPALAPGALQKADAQSPMSFPIDPGAVGLVGFPGAAQRVLKADDMVPVHLDEAFAAPNQSYYEMGAKLSGLTLEEAINIPTDAVDYGPYVSRAEKSGAQLVLGGLTTATQLKWWKAVDEAGSDLKTVVSGGTVTPASLKEAGEAANGSIIIAGTPAAAKDNPTGAQFVAEMDEFEKGEVQTTVGMRAWAGVHLFAKAAESIDGDVTRESLVKALNASSGEFLWIKDLQWKTDGPVDDLPRLTNWELYPSLVENSVPVPQDAFDPFAS</sequence>
<protein>
    <recommendedName>
        <fullName evidence="4">Leucine-binding protein domain-containing protein</fullName>
    </recommendedName>
</protein>
<organism evidence="5 6">
    <name type="scientific">Pseudonocardia xishanensis</name>
    <dbReference type="NCBI Taxonomy" id="630995"/>
    <lineage>
        <taxon>Bacteria</taxon>
        <taxon>Bacillati</taxon>
        <taxon>Actinomycetota</taxon>
        <taxon>Actinomycetes</taxon>
        <taxon>Pseudonocardiales</taxon>
        <taxon>Pseudonocardiaceae</taxon>
        <taxon>Pseudonocardia</taxon>
    </lineage>
</organism>
<dbReference type="PANTHER" id="PTHR30483">
    <property type="entry name" value="LEUCINE-SPECIFIC-BINDING PROTEIN"/>
    <property type="match status" value="1"/>
</dbReference>
<dbReference type="PANTHER" id="PTHR30483:SF6">
    <property type="entry name" value="PERIPLASMIC BINDING PROTEIN OF ABC TRANSPORTER FOR NATURAL AMINO ACIDS"/>
    <property type="match status" value="1"/>
</dbReference>
<dbReference type="EMBL" id="BAABGT010000029">
    <property type="protein sequence ID" value="GAA4544090.1"/>
    <property type="molecule type" value="Genomic_DNA"/>
</dbReference>
<evidence type="ECO:0000256" key="1">
    <source>
        <dbReference type="ARBA" id="ARBA00010062"/>
    </source>
</evidence>
<evidence type="ECO:0000313" key="5">
    <source>
        <dbReference type="EMBL" id="GAA4544090.1"/>
    </source>
</evidence>
<feature type="signal peptide" evidence="3">
    <location>
        <begin position="1"/>
        <end position="18"/>
    </location>
</feature>
<dbReference type="RefSeq" id="WP_345415443.1">
    <property type="nucleotide sequence ID" value="NZ_BAABGT010000029.1"/>
</dbReference>
<dbReference type="PROSITE" id="PS51257">
    <property type="entry name" value="PROKAR_LIPOPROTEIN"/>
    <property type="match status" value="1"/>
</dbReference>
<proteinExistence type="inferred from homology"/>
<feature type="domain" description="Leucine-binding protein" evidence="4">
    <location>
        <begin position="33"/>
        <end position="337"/>
    </location>
</feature>
<evidence type="ECO:0000256" key="2">
    <source>
        <dbReference type="ARBA" id="ARBA00022729"/>
    </source>
</evidence>
<keyword evidence="2 3" id="KW-0732">Signal</keyword>
<evidence type="ECO:0000256" key="3">
    <source>
        <dbReference type="SAM" id="SignalP"/>
    </source>
</evidence>
<dbReference type="SUPFAM" id="SSF53822">
    <property type="entry name" value="Periplasmic binding protein-like I"/>
    <property type="match status" value="1"/>
</dbReference>
<dbReference type="InterPro" id="IPR028082">
    <property type="entry name" value="Peripla_BP_I"/>
</dbReference>
<name>A0ABP8RP53_9PSEU</name>
<dbReference type="Pfam" id="PF13458">
    <property type="entry name" value="Peripla_BP_6"/>
    <property type="match status" value="1"/>
</dbReference>
<dbReference type="Gene3D" id="3.40.50.2300">
    <property type="match status" value="2"/>
</dbReference>